<evidence type="ECO:0000313" key="10">
    <source>
        <dbReference type="Proteomes" id="UP000019141"/>
    </source>
</evidence>
<accession>W4L899</accession>
<keyword evidence="2 7" id="KW-0285">Flavoprotein</keyword>
<feature type="binding site" evidence="7">
    <location>
        <begin position="20"/>
        <end position="22"/>
    </location>
    <ligand>
        <name>FMN</name>
        <dbReference type="ChEBI" id="CHEBI:58210"/>
    </ligand>
</feature>
<dbReference type="GO" id="GO:0016829">
    <property type="term" value="F:lyase activity"/>
    <property type="evidence" value="ECO:0007669"/>
    <property type="project" value="UniProtKB-KW"/>
</dbReference>
<keyword evidence="10" id="KW-1185">Reference proteome</keyword>
<dbReference type="Pfam" id="PF02441">
    <property type="entry name" value="Flavoprotein"/>
    <property type="match status" value="1"/>
</dbReference>
<dbReference type="NCBIfam" id="NF004685">
    <property type="entry name" value="PRK06029.1"/>
    <property type="match status" value="1"/>
</dbReference>
<reference evidence="9 10" key="1">
    <citation type="journal article" date="2014" name="Nature">
        <title>An environmental bacterial taxon with a large and distinct metabolic repertoire.</title>
        <authorList>
            <person name="Wilson M.C."/>
            <person name="Mori T."/>
            <person name="Ruckert C."/>
            <person name="Uria A.R."/>
            <person name="Helf M.J."/>
            <person name="Takada K."/>
            <person name="Gernert C."/>
            <person name="Steffens U.A."/>
            <person name="Heycke N."/>
            <person name="Schmitt S."/>
            <person name="Rinke C."/>
            <person name="Helfrich E.J."/>
            <person name="Brachmann A.O."/>
            <person name="Gurgui C."/>
            <person name="Wakimoto T."/>
            <person name="Kracht M."/>
            <person name="Crusemann M."/>
            <person name="Hentschel U."/>
            <person name="Abe I."/>
            <person name="Matsunaga S."/>
            <person name="Kalinowski J."/>
            <person name="Takeyama H."/>
            <person name="Piel J."/>
        </authorList>
    </citation>
    <scope>NUCLEOTIDE SEQUENCE [LARGE SCALE GENOMIC DNA]</scope>
    <source>
        <strain evidence="10">TSY1</strain>
    </source>
</reference>
<gene>
    <name evidence="7" type="primary">ubiX</name>
    <name evidence="9" type="ORF">ETSY1_36200</name>
</gene>
<comment type="similarity">
    <text evidence="6 7">Belongs to the UbiX/PAD1 family.</text>
</comment>
<protein>
    <recommendedName>
        <fullName evidence="7">Flavin prenyltransferase UbiX</fullName>
        <ecNumber evidence="7">2.5.1.129</ecNumber>
    </recommendedName>
</protein>
<feature type="binding site" evidence="7">
    <location>
        <position position="163"/>
    </location>
    <ligand>
        <name>dimethylallyl phosphate</name>
        <dbReference type="ChEBI" id="CHEBI:88052"/>
    </ligand>
</feature>
<evidence type="ECO:0000256" key="4">
    <source>
        <dbReference type="ARBA" id="ARBA00022679"/>
    </source>
</evidence>
<evidence type="ECO:0000313" key="9">
    <source>
        <dbReference type="EMBL" id="ETW94134.1"/>
    </source>
</evidence>
<keyword evidence="3 7" id="KW-0288">FMN</keyword>
<keyword evidence="4 7" id="KW-0808">Transferase</keyword>
<dbReference type="InterPro" id="IPR003382">
    <property type="entry name" value="Flavoprotein"/>
</dbReference>
<evidence type="ECO:0000256" key="7">
    <source>
        <dbReference type="HAMAP-Rule" id="MF_01984"/>
    </source>
</evidence>
<dbReference type="Gene3D" id="3.40.50.1950">
    <property type="entry name" value="Flavin prenyltransferase-like"/>
    <property type="match status" value="1"/>
</dbReference>
<organism evidence="9 10">
    <name type="scientific">Entotheonella factor</name>
    <dbReference type="NCBI Taxonomy" id="1429438"/>
    <lineage>
        <taxon>Bacteria</taxon>
        <taxon>Pseudomonadati</taxon>
        <taxon>Nitrospinota/Tectimicrobiota group</taxon>
        <taxon>Candidatus Tectimicrobiota</taxon>
        <taxon>Candidatus Entotheonellia</taxon>
        <taxon>Candidatus Entotheonellales</taxon>
        <taxon>Candidatus Entotheonellaceae</taxon>
        <taxon>Candidatus Entotheonella</taxon>
    </lineage>
</organism>
<keyword evidence="1 7" id="KW-0637">Prenyltransferase</keyword>
<dbReference type="InterPro" id="IPR004507">
    <property type="entry name" value="UbiX-like"/>
</dbReference>
<dbReference type="EMBL" id="AZHW01001113">
    <property type="protein sequence ID" value="ETW94134.1"/>
    <property type="molecule type" value="Genomic_DNA"/>
</dbReference>
<comment type="function">
    <text evidence="7">Flavin prenyltransferase that catalyzes the synthesis of the prenylated FMN cofactor (prenyl-FMN) for 4-hydroxy-3-polyprenylbenzoic acid decarboxylase UbiD. The prenyltransferase is metal-independent and links a dimethylallyl moiety from dimethylallyl monophosphate (DMAP) to the flavin N5 and C6 atoms of FMN.</text>
</comment>
<evidence type="ECO:0000256" key="1">
    <source>
        <dbReference type="ARBA" id="ARBA00022602"/>
    </source>
</evidence>
<dbReference type="PATRIC" id="fig|1429438.4.peg.6808"/>
<dbReference type="HOGENOM" id="CLU_074522_0_1_7"/>
<dbReference type="FunFam" id="3.40.50.1950:FF:000001">
    <property type="entry name" value="Flavin prenyltransferase UbiX"/>
    <property type="match status" value="1"/>
</dbReference>
<dbReference type="NCBIfam" id="TIGR00421">
    <property type="entry name" value="ubiX_pad"/>
    <property type="match status" value="1"/>
</dbReference>
<dbReference type="EC" id="2.5.1.129" evidence="7"/>
<comment type="catalytic activity">
    <reaction evidence="5 7">
        <text>dimethylallyl phosphate + FMNH2 = prenylated FMNH2 + phosphate</text>
        <dbReference type="Rhea" id="RHEA:37743"/>
        <dbReference type="ChEBI" id="CHEBI:43474"/>
        <dbReference type="ChEBI" id="CHEBI:57618"/>
        <dbReference type="ChEBI" id="CHEBI:87467"/>
        <dbReference type="ChEBI" id="CHEBI:88052"/>
        <dbReference type="EC" id="2.5.1.129"/>
    </reaction>
</comment>
<dbReference type="HAMAP" id="MF_01984">
    <property type="entry name" value="ubiX_pad"/>
    <property type="match status" value="1"/>
</dbReference>
<feature type="binding site" evidence="7">
    <location>
        <position position="133"/>
    </location>
    <ligand>
        <name>FMN</name>
        <dbReference type="ChEBI" id="CHEBI:58210"/>
    </ligand>
</feature>
<evidence type="ECO:0000256" key="3">
    <source>
        <dbReference type="ARBA" id="ARBA00022643"/>
    </source>
</evidence>
<name>W4L899_ENTF1</name>
<evidence type="ECO:0000256" key="2">
    <source>
        <dbReference type="ARBA" id="ARBA00022630"/>
    </source>
</evidence>
<feature type="binding site" evidence="7">
    <location>
        <begin position="98"/>
        <end position="101"/>
    </location>
    <ligand>
        <name>FMN</name>
        <dbReference type="ChEBI" id="CHEBI:58210"/>
    </ligand>
</feature>
<feature type="binding site" evidence="7">
    <location>
        <position position="179"/>
    </location>
    <ligand>
        <name>dimethylallyl phosphate</name>
        <dbReference type="ChEBI" id="CHEBI:88052"/>
    </ligand>
</feature>
<evidence type="ECO:0000259" key="8">
    <source>
        <dbReference type="Pfam" id="PF02441"/>
    </source>
</evidence>
<dbReference type="GO" id="GO:0106141">
    <property type="term" value="F:flavin prenyltransferase activity"/>
    <property type="evidence" value="ECO:0007669"/>
    <property type="project" value="UniProtKB-EC"/>
</dbReference>
<sequence>MHVMPQPQTQTRRVIVAITGASGSIYGIRLLELMRPLPDVETHLILSRSGRLTLSAEYDGSVADVEALADVVHAVGNIGAPPSSGSFQMHGMLIAPCSVRTASNIAYGNTGELISRAADVMLKERRGLVIAIRETPLHSGHLETLSKLSQLGAVIFPPVPSFYHRPQTLNDIVDQTCMRMLDQIDIAVQAAPRWGEAGGVRAIGGPEMD</sequence>
<evidence type="ECO:0000256" key="5">
    <source>
        <dbReference type="ARBA" id="ARBA00050612"/>
    </source>
</evidence>
<dbReference type="SUPFAM" id="SSF52507">
    <property type="entry name" value="Homo-oligomeric flavin-containing Cys decarboxylases, HFCD"/>
    <property type="match status" value="1"/>
</dbReference>
<feature type="domain" description="Flavoprotein" evidence="8">
    <location>
        <begin position="13"/>
        <end position="175"/>
    </location>
</feature>
<dbReference type="Proteomes" id="UP000019141">
    <property type="component" value="Unassembled WGS sequence"/>
</dbReference>
<dbReference type="InterPro" id="IPR036551">
    <property type="entry name" value="Flavin_trans-like"/>
</dbReference>
<comment type="caution">
    <text evidence="7">Lacks conserved residue(s) required for the propagation of feature annotation.</text>
</comment>
<dbReference type="AlphaFoldDB" id="W4L899"/>
<proteinExistence type="inferred from homology"/>
<comment type="caution">
    <text evidence="9">The sequence shown here is derived from an EMBL/GenBank/DDBJ whole genome shotgun (WGS) entry which is preliminary data.</text>
</comment>
<feature type="binding site" evidence="7">
    <location>
        <position position="47"/>
    </location>
    <ligand>
        <name>FMN</name>
        <dbReference type="ChEBI" id="CHEBI:58210"/>
    </ligand>
</feature>
<keyword evidence="9" id="KW-0456">Lyase</keyword>
<evidence type="ECO:0000256" key="6">
    <source>
        <dbReference type="ARBA" id="ARBA00060793"/>
    </source>
</evidence>